<dbReference type="RefSeq" id="WP_168567384.1">
    <property type="nucleotide sequence ID" value="NZ_CP051167.1"/>
</dbReference>
<sequence>MKRGARDRASGGTVEFPESTAGRRKTTLKDDRPPYNVPWGDRRVGVERTFATQPSPFRDDRIGVDVEFPSRTQPTAIASQPTLENAK</sequence>
<name>A0A6H1TSV6_9CYAN</name>
<evidence type="ECO:0000313" key="2">
    <source>
        <dbReference type="EMBL" id="QIZ69227.1"/>
    </source>
</evidence>
<keyword evidence="3" id="KW-1185">Reference proteome</keyword>
<organism evidence="2 3">
    <name type="scientific">Oxynema aestuarii AP17</name>
    <dbReference type="NCBI Taxonomy" id="2064643"/>
    <lineage>
        <taxon>Bacteria</taxon>
        <taxon>Bacillati</taxon>
        <taxon>Cyanobacteriota</taxon>
        <taxon>Cyanophyceae</taxon>
        <taxon>Oscillatoriophycideae</taxon>
        <taxon>Oscillatoriales</taxon>
        <taxon>Oscillatoriaceae</taxon>
        <taxon>Oxynema</taxon>
        <taxon>Oxynema aestuarii</taxon>
    </lineage>
</organism>
<dbReference type="KEGG" id="oxy:HCG48_00340"/>
<accession>A0A6H1TSV6</accession>
<dbReference type="Proteomes" id="UP000500857">
    <property type="component" value="Chromosome"/>
</dbReference>
<proteinExistence type="predicted"/>
<evidence type="ECO:0000313" key="3">
    <source>
        <dbReference type="Proteomes" id="UP000500857"/>
    </source>
</evidence>
<reference evidence="2 3" key="1">
    <citation type="submission" date="2020-04" db="EMBL/GenBank/DDBJ databases">
        <authorList>
            <person name="Basu S."/>
            <person name="Maruthanayagam V."/>
            <person name="Chakraborty S."/>
            <person name="Pramanik A."/>
            <person name="Mukherjee J."/>
            <person name="Brink B."/>
        </authorList>
    </citation>
    <scope>NUCLEOTIDE SEQUENCE [LARGE SCALE GENOMIC DNA]</scope>
    <source>
        <strain evidence="2 3">AP17</strain>
    </source>
</reference>
<evidence type="ECO:0000256" key="1">
    <source>
        <dbReference type="SAM" id="MobiDB-lite"/>
    </source>
</evidence>
<gene>
    <name evidence="2" type="ORF">HCG48_00340</name>
</gene>
<dbReference type="EMBL" id="CP051167">
    <property type="protein sequence ID" value="QIZ69227.1"/>
    <property type="molecule type" value="Genomic_DNA"/>
</dbReference>
<feature type="region of interest" description="Disordered" evidence="1">
    <location>
        <begin position="1"/>
        <end position="40"/>
    </location>
</feature>
<protein>
    <submittedName>
        <fullName evidence="2">Uncharacterized protein</fullName>
    </submittedName>
</protein>
<dbReference type="AlphaFoldDB" id="A0A6H1TSV6"/>